<organism evidence="1 2">
    <name type="scientific">Escherichia coli</name>
    <dbReference type="NCBI Taxonomy" id="562"/>
    <lineage>
        <taxon>Bacteria</taxon>
        <taxon>Pseudomonadati</taxon>
        <taxon>Pseudomonadota</taxon>
        <taxon>Gammaproteobacteria</taxon>
        <taxon>Enterobacterales</taxon>
        <taxon>Enterobacteriaceae</taxon>
        <taxon>Escherichia</taxon>
    </lineage>
</organism>
<name>A0A6M1HSH3_ECOLX</name>
<protein>
    <submittedName>
        <fullName evidence="1">Uncharacterized protein</fullName>
    </submittedName>
</protein>
<dbReference type="EMBL" id="CP057293">
    <property type="protein sequence ID" value="QMF70237.1"/>
    <property type="molecule type" value="Genomic_DNA"/>
</dbReference>
<accession>A0A6M1HSH3</accession>
<reference evidence="1 2" key="1">
    <citation type="submission" date="2020-06" db="EMBL/GenBank/DDBJ databases">
        <title>REHAB project genomes.</title>
        <authorList>
            <person name="Shaw L.P."/>
        </authorList>
    </citation>
    <scope>NUCLEOTIDE SEQUENCE [LARGE SCALE GENOMIC DNA]</scope>
    <source>
        <strain evidence="1 2">RHB30-C10</strain>
    </source>
</reference>
<sequence length="24" mass="2682">MRDILLNVLNIVFIGIAIILVIIC</sequence>
<evidence type="ECO:0000313" key="2">
    <source>
        <dbReference type="Proteomes" id="UP000512322"/>
    </source>
</evidence>
<dbReference type="AlphaFoldDB" id="A0A6M1HSH3"/>
<dbReference type="Proteomes" id="UP000512322">
    <property type="component" value="Chromosome"/>
</dbReference>
<dbReference type="RefSeq" id="WP_122997413.1">
    <property type="nucleotide sequence ID" value="NZ_AP027783.1"/>
</dbReference>
<evidence type="ECO:0000313" key="1">
    <source>
        <dbReference type="EMBL" id="QMF70237.1"/>
    </source>
</evidence>
<proteinExistence type="predicted"/>
<gene>
    <name evidence="1" type="ORF">HVY77_20305</name>
</gene>